<keyword evidence="5" id="KW-1185">Reference proteome</keyword>
<accession>A0A5Q2MZS9</accession>
<name>A0A5Q2MZS9_9FIRM</name>
<dbReference type="GO" id="GO:0003690">
    <property type="term" value="F:double-stranded DNA binding"/>
    <property type="evidence" value="ECO:0007669"/>
    <property type="project" value="InterPro"/>
</dbReference>
<evidence type="ECO:0000256" key="1">
    <source>
        <dbReference type="ARBA" id="ARBA00003863"/>
    </source>
</evidence>
<dbReference type="InterPro" id="IPR038300">
    <property type="entry name" value="SASP_sf_alpha/beta"/>
</dbReference>
<keyword evidence="3" id="KW-0238">DNA-binding</keyword>
<sequence>MAQFFPEKKIFPQSVRDEFKYEVAEELGLTPKIHHDYWGALSAKDCGRVGGRIGGSMVKAMIRRAEEVLVQEEQARTRSGK</sequence>
<dbReference type="PROSITE" id="PS00304">
    <property type="entry name" value="SASP_1"/>
    <property type="match status" value="1"/>
</dbReference>
<protein>
    <submittedName>
        <fullName evidence="4">Small, acid-soluble spore protein, alpha/beta type</fullName>
    </submittedName>
</protein>
<reference evidence="5" key="1">
    <citation type="submission" date="2019-11" db="EMBL/GenBank/DDBJ databases">
        <title>Genome sequence of Heliorestis convoluta strain HH, an alkaliphilic and minimalistic phototrophic bacterium from a soda lake in Egypt.</title>
        <authorList>
            <person name="Dewey E.D."/>
            <person name="Stokes L.M."/>
            <person name="Burchell B.M."/>
            <person name="Shaffer K.N."/>
            <person name="Huntington A.M."/>
            <person name="Baker J.M."/>
            <person name="Nadendla S."/>
            <person name="Giglio M.G."/>
            <person name="Touchman J.W."/>
            <person name="Blankenship R.E."/>
            <person name="Madigan M.T."/>
            <person name="Sattley W.M."/>
        </authorList>
    </citation>
    <scope>NUCLEOTIDE SEQUENCE [LARGE SCALE GENOMIC DNA]</scope>
    <source>
        <strain evidence="5">HH</strain>
    </source>
</reference>
<dbReference type="Gene3D" id="6.10.10.80">
    <property type="entry name" value="Small, acid-soluble spore protein, alpha/beta type-like"/>
    <property type="match status" value="1"/>
</dbReference>
<dbReference type="GO" id="GO:0006265">
    <property type="term" value="P:DNA topological change"/>
    <property type="evidence" value="ECO:0007669"/>
    <property type="project" value="InterPro"/>
</dbReference>
<evidence type="ECO:0000313" key="4">
    <source>
        <dbReference type="EMBL" id="QGG48268.1"/>
    </source>
</evidence>
<proteinExistence type="inferred from homology"/>
<dbReference type="InterPro" id="IPR001448">
    <property type="entry name" value="SASP_alpha/beta-type"/>
</dbReference>
<organism evidence="4 5">
    <name type="scientific">Heliorestis convoluta</name>
    <dbReference type="NCBI Taxonomy" id="356322"/>
    <lineage>
        <taxon>Bacteria</taxon>
        <taxon>Bacillati</taxon>
        <taxon>Bacillota</taxon>
        <taxon>Clostridia</taxon>
        <taxon>Eubacteriales</taxon>
        <taxon>Heliobacteriaceae</taxon>
        <taxon>Heliorestis</taxon>
    </lineage>
</organism>
<dbReference type="Pfam" id="PF00269">
    <property type="entry name" value="SASP"/>
    <property type="match status" value="1"/>
</dbReference>
<dbReference type="OrthoDB" id="1683773at2"/>
<comment type="function">
    <text evidence="1">SASP are bound to spore DNA. They are double-stranded DNA-binding proteins that cause DNA to change to an a-like conformation. They protect the DNA backbone from chemical and enzymatic cleavage and are thus involved in dormant spore's high resistance to UV light.</text>
</comment>
<dbReference type="KEGG" id="hcv:FTV88_2170"/>
<evidence type="ECO:0000313" key="5">
    <source>
        <dbReference type="Proteomes" id="UP000366051"/>
    </source>
</evidence>
<dbReference type="EMBL" id="CP045875">
    <property type="protein sequence ID" value="QGG48268.1"/>
    <property type="molecule type" value="Genomic_DNA"/>
</dbReference>
<comment type="similarity">
    <text evidence="2">Belongs to the alpha/beta-type SASP family.</text>
</comment>
<dbReference type="AlphaFoldDB" id="A0A5Q2MZS9"/>
<evidence type="ECO:0000256" key="3">
    <source>
        <dbReference type="ARBA" id="ARBA00023125"/>
    </source>
</evidence>
<evidence type="ECO:0000256" key="2">
    <source>
        <dbReference type="ARBA" id="ARBA00005442"/>
    </source>
</evidence>
<dbReference type="RefSeq" id="WP_153725493.1">
    <property type="nucleotide sequence ID" value="NZ_CP045875.1"/>
</dbReference>
<gene>
    <name evidence="4" type="ORF">FTV88_2170</name>
</gene>
<dbReference type="InterPro" id="IPR018126">
    <property type="entry name" value="SASP_alpha/beta-type_CS"/>
</dbReference>
<dbReference type="Proteomes" id="UP000366051">
    <property type="component" value="Chromosome"/>
</dbReference>